<name>A0A3M7L404_AUXPR</name>
<feature type="compositionally biased region" description="Low complexity" evidence="1">
    <location>
        <begin position="297"/>
        <end position="314"/>
    </location>
</feature>
<feature type="region of interest" description="Disordered" evidence="1">
    <location>
        <begin position="193"/>
        <end position="325"/>
    </location>
</feature>
<evidence type="ECO:0000313" key="3">
    <source>
        <dbReference type="Proteomes" id="UP000279271"/>
    </source>
</evidence>
<organism evidence="2 3">
    <name type="scientific">Auxenochlorella protothecoides</name>
    <name type="common">Green microalga</name>
    <name type="synonym">Chlorella protothecoides</name>
    <dbReference type="NCBI Taxonomy" id="3075"/>
    <lineage>
        <taxon>Eukaryota</taxon>
        <taxon>Viridiplantae</taxon>
        <taxon>Chlorophyta</taxon>
        <taxon>core chlorophytes</taxon>
        <taxon>Trebouxiophyceae</taxon>
        <taxon>Chlorellales</taxon>
        <taxon>Chlorellaceae</taxon>
        <taxon>Auxenochlorella</taxon>
    </lineage>
</organism>
<gene>
    <name evidence="2" type="ORF">APUTEX25_002789</name>
</gene>
<dbReference type="AlphaFoldDB" id="A0A3M7L404"/>
<evidence type="ECO:0000313" key="2">
    <source>
        <dbReference type="EMBL" id="RMZ56700.1"/>
    </source>
</evidence>
<dbReference type="Gene3D" id="1.10.30.10">
    <property type="entry name" value="High mobility group box domain"/>
    <property type="match status" value="1"/>
</dbReference>
<evidence type="ECO:0000256" key="1">
    <source>
        <dbReference type="SAM" id="MobiDB-lite"/>
    </source>
</evidence>
<proteinExistence type="predicted"/>
<reference evidence="3" key="1">
    <citation type="journal article" date="2018" name="Algal Res.">
        <title>Characterization of plant carbon substrate utilization by Auxenochlorella protothecoides.</title>
        <authorList>
            <person name="Vogler B.W."/>
            <person name="Starkenburg S.R."/>
            <person name="Sudasinghe N."/>
            <person name="Schambach J.Y."/>
            <person name="Rollin J.A."/>
            <person name="Pattathil S."/>
            <person name="Barry A.N."/>
        </authorList>
    </citation>
    <scope>NUCLEOTIDE SEQUENCE [LARGE SCALE GENOMIC DNA]</scope>
    <source>
        <strain evidence="3">UTEX 25</strain>
    </source>
</reference>
<dbReference type="InterPro" id="IPR036910">
    <property type="entry name" value="HMG_box_dom_sf"/>
</dbReference>
<dbReference type="EMBL" id="QOKY01000135">
    <property type="protein sequence ID" value="RMZ56700.1"/>
    <property type="molecule type" value="Genomic_DNA"/>
</dbReference>
<sequence length="325" mass="35837">MANHLKLSSFYGSNIARPYIVFDPQGAEVSARVDRPRVNDALIAWGSKVPVSAGGLLEKPRWEGEEPPTLVKPLNDFQLFIKVHSVEKRLDILAVNSHLMVEPDQPAFMASAAVFWKERLNEEERQAYQTRAREMRAQYKTDLAALEQSNPRYKTFREHLKRYKQSVSGIVSAAREQAGPLWKVQRRLMGKGRYSKMGEPAARWASPARVNRRAGTDGPPASTTRSASPSTDSDSDSDSDGKSELEASLPATNAARPRCATRAPDGGQASTTRAETPGATQDPTSRPLPRRGARESQQQADPAAALNLQDLDLASPAKRSRRVRP</sequence>
<dbReference type="Proteomes" id="UP000279271">
    <property type="component" value="Unassembled WGS sequence"/>
</dbReference>
<accession>A0A3M7L404</accession>
<protein>
    <submittedName>
        <fullName evidence="2">Uncharacterized protein</fullName>
    </submittedName>
</protein>
<feature type="compositionally biased region" description="Polar residues" evidence="1">
    <location>
        <begin position="268"/>
        <end position="284"/>
    </location>
</feature>
<comment type="caution">
    <text evidence="2">The sequence shown here is derived from an EMBL/GenBank/DDBJ whole genome shotgun (WGS) entry which is preliminary data.</text>
</comment>
<feature type="compositionally biased region" description="Low complexity" evidence="1">
    <location>
        <begin position="219"/>
        <end position="232"/>
    </location>
</feature>